<dbReference type="SUPFAM" id="SSF51905">
    <property type="entry name" value="FAD/NAD(P)-binding domain"/>
    <property type="match status" value="1"/>
</dbReference>
<dbReference type="Proteomes" id="UP001151518">
    <property type="component" value="Unassembled WGS sequence"/>
</dbReference>
<dbReference type="EMBL" id="JANBTW010000079">
    <property type="protein sequence ID" value="KAJ2672662.1"/>
    <property type="molecule type" value="Genomic_DNA"/>
</dbReference>
<keyword evidence="7" id="KW-0325">Glycoprotein</keyword>
<evidence type="ECO:0000313" key="10">
    <source>
        <dbReference type="EMBL" id="KAJ2672662.1"/>
    </source>
</evidence>
<evidence type="ECO:0000256" key="2">
    <source>
        <dbReference type="ARBA" id="ARBA00009967"/>
    </source>
</evidence>
<dbReference type="AlphaFoldDB" id="A0A9W8G5D6"/>
<dbReference type="Pfam" id="PF13450">
    <property type="entry name" value="NAD_binding_8"/>
    <property type="match status" value="1"/>
</dbReference>
<dbReference type="GO" id="GO:0001735">
    <property type="term" value="F:prenylcysteine oxidase activity"/>
    <property type="evidence" value="ECO:0007669"/>
    <property type="project" value="InterPro"/>
</dbReference>
<dbReference type="InterPro" id="IPR010795">
    <property type="entry name" value="Prenylcys_lyase"/>
</dbReference>
<evidence type="ECO:0000313" key="11">
    <source>
        <dbReference type="Proteomes" id="UP001151518"/>
    </source>
</evidence>
<keyword evidence="5" id="KW-0274">FAD</keyword>
<comment type="similarity">
    <text evidence="2">Belongs to the prenylcysteine oxidase family.</text>
</comment>
<keyword evidence="6" id="KW-0560">Oxidoreductase</keyword>
<dbReference type="Gene3D" id="3.50.50.60">
    <property type="entry name" value="FAD/NAD(P)-binding domain"/>
    <property type="match status" value="1"/>
</dbReference>
<keyword evidence="4 8" id="KW-0732">Signal</keyword>
<evidence type="ECO:0000256" key="3">
    <source>
        <dbReference type="ARBA" id="ARBA00022630"/>
    </source>
</evidence>
<feature type="domain" description="Prenylcysteine lyase" evidence="9">
    <location>
        <begin position="136"/>
        <end position="463"/>
    </location>
</feature>
<proteinExistence type="inferred from homology"/>
<protein>
    <recommendedName>
        <fullName evidence="9">Prenylcysteine lyase domain-containing protein</fullName>
    </recommendedName>
</protein>
<dbReference type="InterPro" id="IPR036188">
    <property type="entry name" value="FAD/NAD-bd_sf"/>
</dbReference>
<dbReference type="PRINTS" id="PR00419">
    <property type="entry name" value="ADXRDTASE"/>
</dbReference>
<dbReference type="PANTHER" id="PTHR15944:SF0">
    <property type="entry name" value="PRENYLCYSTEINE LYASE DOMAIN-CONTAINING PROTEIN"/>
    <property type="match status" value="1"/>
</dbReference>
<evidence type="ECO:0000256" key="8">
    <source>
        <dbReference type="SAM" id="SignalP"/>
    </source>
</evidence>
<evidence type="ECO:0000256" key="6">
    <source>
        <dbReference type="ARBA" id="ARBA00023002"/>
    </source>
</evidence>
<sequence length="466" mass="52192">MRLFWLALLHTAAAAVTVTVANTPQRVAIVGAGPAGASAAYYLDGLIDADIHVFDRGPRAGGRTQSETVSYNNQTLHFETGASMFISVNRNLMDAAHRFNLTLCEHPCTGGHTTGLGQYGIWDPVARKWVVRMGGWLDKARMLWRYGLSDLRTVRRHTQTAVDEFMQSYTRFDEVFATWDEYLETRPAMKEALYYRAAEYYQGKISQRFLREVVSLATRVNYMQDVSTVNTLGAHISMAAESHTGYSIRGGNWQIFARMLGNATVHFNTTVTGIQRHQKYRIATNRGSFDDFDMVIVAAPLPVANIAGLDVHSAQFVKVYVTFAIGTLNSAFEDAPRLVVTPYHTTRPFNCMSVLACLSTQCAKGAPVLVKMFSHQPVELSEVFDHVEWHREVVWDAYPALEPRNSRYAGEEDGRYRAPRPGTVPIVLDTNLFYVNGMESLFSTMESQSVAARHVVHLALSQYKPL</sequence>
<evidence type="ECO:0000256" key="1">
    <source>
        <dbReference type="ARBA" id="ARBA00001974"/>
    </source>
</evidence>
<comment type="caution">
    <text evidence="10">The sequence shown here is derived from an EMBL/GenBank/DDBJ whole genome shotgun (WGS) entry which is preliminary data.</text>
</comment>
<name>A0A9W8G5D6_9FUNG</name>
<evidence type="ECO:0000259" key="9">
    <source>
        <dbReference type="Pfam" id="PF07156"/>
    </source>
</evidence>
<feature type="chain" id="PRO_5040924060" description="Prenylcysteine lyase domain-containing protein" evidence="8">
    <location>
        <begin position="16"/>
        <end position="466"/>
    </location>
</feature>
<dbReference type="Pfam" id="PF07156">
    <property type="entry name" value="Prenylcys_lyase"/>
    <property type="match status" value="1"/>
</dbReference>
<gene>
    <name evidence="10" type="ORF">GGI25_005034</name>
</gene>
<dbReference type="InterPro" id="IPR017046">
    <property type="entry name" value="Prenylcysteine_Oxase1"/>
</dbReference>
<keyword evidence="3" id="KW-0285">Flavoprotein</keyword>
<feature type="signal peptide" evidence="8">
    <location>
        <begin position="1"/>
        <end position="15"/>
    </location>
</feature>
<dbReference type="GO" id="GO:0030328">
    <property type="term" value="P:prenylcysteine catabolic process"/>
    <property type="evidence" value="ECO:0007669"/>
    <property type="project" value="InterPro"/>
</dbReference>
<evidence type="ECO:0000256" key="5">
    <source>
        <dbReference type="ARBA" id="ARBA00022827"/>
    </source>
</evidence>
<dbReference type="PANTHER" id="PTHR15944">
    <property type="entry name" value="FARNESYLCYSTEINE LYASE"/>
    <property type="match status" value="1"/>
</dbReference>
<dbReference type="GO" id="GO:0030327">
    <property type="term" value="P:prenylated protein catabolic process"/>
    <property type="evidence" value="ECO:0007669"/>
    <property type="project" value="TreeGrafter"/>
</dbReference>
<dbReference type="OrthoDB" id="437369at2759"/>
<organism evidence="10 11">
    <name type="scientific">Coemansia spiralis</name>
    <dbReference type="NCBI Taxonomy" id="417178"/>
    <lineage>
        <taxon>Eukaryota</taxon>
        <taxon>Fungi</taxon>
        <taxon>Fungi incertae sedis</taxon>
        <taxon>Zoopagomycota</taxon>
        <taxon>Kickxellomycotina</taxon>
        <taxon>Kickxellomycetes</taxon>
        <taxon>Kickxellales</taxon>
        <taxon>Kickxellaceae</taxon>
        <taxon>Coemansia</taxon>
    </lineage>
</organism>
<comment type="cofactor">
    <cofactor evidence="1">
        <name>FAD</name>
        <dbReference type="ChEBI" id="CHEBI:57692"/>
    </cofactor>
</comment>
<accession>A0A9W8G5D6</accession>
<evidence type="ECO:0000256" key="7">
    <source>
        <dbReference type="ARBA" id="ARBA00023180"/>
    </source>
</evidence>
<reference evidence="10" key="1">
    <citation type="submission" date="2022-07" db="EMBL/GenBank/DDBJ databases">
        <title>Phylogenomic reconstructions and comparative analyses of Kickxellomycotina fungi.</title>
        <authorList>
            <person name="Reynolds N.K."/>
            <person name="Stajich J.E."/>
            <person name="Barry K."/>
            <person name="Grigoriev I.V."/>
            <person name="Crous P."/>
            <person name="Smith M.E."/>
        </authorList>
    </citation>
    <scope>NUCLEOTIDE SEQUENCE</scope>
    <source>
        <strain evidence="10">NRRL 3115</strain>
    </source>
</reference>
<evidence type="ECO:0000256" key="4">
    <source>
        <dbReference type="ARBA" id="ARBA00022729"/>
    </source>
</evidence>